<evidence type="ECO:0000256" key="5">
    <source>
        <dbReference type="ARBA" id="ARBA00022692"/>
    </source>
</evidence>
<name>A0AAV0RKR1_9ROSI</name>
<proteinExistence type="inferred from homology"/>
<evidence type="ECO:0000256" key="7">
    <source>
        <dbReference type="ARBA" id="ARBA00022989"/>
    </source>
</evidence>
<dbReference type="AlphaFoldDB" id="A0AAV0RKR1"/>
<dbReference type="GO" id="GO:0009706">
    <property type="term" value="C:chloroplast inner membrane"/>
    <property type="evidence" value="ECO:0007669"/>
    <property type="project" value="TreeGrafter"/>
</dbReference>
<dbReference type="InterPro" id="IPR021825">
    <property type="entry name" value="RETICULATA-related"/>
</dbReference>
<evidence type="ECO:0000256" key="1">
    <source>
        <dbReference type="ARBA" id="ARBA00004508"/>
    </source>
</evidence>
<protein>
    <submittedName>
        <fullName evidence="9">Uncharacterized protein</fullName>
    </submittedName>
</protein>
<organism evidence="9 10">
    <name type="scientific">Linum tenue</name>
    <dbReference type="NCBI Taxonomy" id="586396"/>
    <lineage>
        <taxon>Eukaryota</taxon>
        <taxon>Viridiplantae</taxon>
        <taxon>Streptophyta</taxon>
        <taxon>Embryophyta</taxon>
        <taxon>Tracheophyta</taxon>
        <taxon>Spermatophyta</taxon>
        <taxon>Magnoliopsida</taxon>
        <taxon>eudicotyledons</taxon>
        <taxon>Gunneridae</taxon>
        <taxon>Pentapetalae</taxon>
        <taxon>rosids</taxon>
        <taxon>fabids</taxon>
        <taxon>Malpighiales</taxon>
        <taxon>Linaceae</taxon>
        <taxon>Linum</taxon>
    </lineage>
</organism>
<reference evidence="9" key="1">
    <citation type="submission" date="2022-08" db="EMBL/GenBank/DDBJ databases">
        <authorList>
            <person name="Gutierrez-Valencia J."/>
        </authorList>
    </citation>
    <scope>NUCLEOTIDE SEQUENCE</scope>
</reference>
<accession>A0AAV0RKR1</accession>
<comment type="subcellular location">
    <subcellularLocation>
        <location evidence="1">Plastid</location>
        <location evidence="1">Chloroplast membrane</location>
        <topology evidence="1">Multi-pass membrane protein</topology>
    </subcellularLocation>
</comment>
<dbReference type="PANTHER" id="PTHR31038:SF18">
    <property type="entry name" value="PROTEIN RETICULATA-RELATED 1, CHLOROPLASTIC"/>
    <property type="match status" value="1"/>
</dbReference>
<evidence type="ECO:0000256" key="3">
    <source>
        <dbReference type="ARBA" id="ARBA00022528"/>
    </source>
</evidence>
<evidence type="ECO:0000313" key="10">
    <source>
        <dbReference type="Proteomes" id="UP001154282"/>
    </source>
</evidence>
<keyword evidence="10" id="KW-1185">Reference proteome</keyword>
<evidence type="ECO:0000256" key="8">
    <source>
        <dbReference type="ARBA" id="ARBA00023136"/>
    </source>
</evidence>
<keyword evidence="5" id="KW-0812">Transmembrane</keyword>
<keyword evidence="3" id="KW-0150">Chloroplast</keyword>
<comment type="caution">
    <text evidence="9">The sequence shown here is derived from an EMBL/GenBank/DDBJ whole genome shotgun (WGS) entry which is preliminary data.</text>
</comment>
<dbReference type="Proteomes" id="UP001154282">
    <property type="component" value="Unassembled WGS sequence"/>
</dbReference>
<gene>
    <name evidence="9" type="ORF">LITE_LOCUS48212</name>
</gene>
<keyword evidence="8" id="KW-0472">Membrane</keyword>
<keyword evidence="4" id="KW-0934">Plastid</keyword>
<sequence length="151" mass="16122">MELEGVTVVAEEVGGAVLPAHMLEPAVIRPQFLLNQMMAYLFKLGTMVVIGSCRAAFAEFQRGKELWSKLELHKALVGMAVNAALVGMLASYAPTGKPSVSTAAGLGRNTEEDGAAALPSTTINVVEAERPGRRSSLMRRVATSFYKVLND</sequence>
<evidence type="ECO:0000256" key="2">
    <source>
        <dbReference type="ARBA" id="ARBA00010793"/>
    </source>
</evidence>
<feature type="non-terminal residue" evidence="9">
    <location>
        <position position="151"/>
    </location>
</feature>
<keyword evidence="6" id="KW-0809">Transit peptide</keyword>
<dbReference type="EMBL" id="CAMGYJ010000011">
    <property type="protein sequence ID" value="CAI0557068.1"/>
    <property type="molecule type" value="Genomic_DNA"/>
</dbReference>
<evidence type="ECO:0000313" key="9">
    <source>
        <dbReference type="EMBL" id="CAI0557068.1"/>
    </source>
</evidence>
<dbReference type="GO" id="GO:0099402">
    <property type="term" value="P:plant organ development"/>
    <property type="evidence" value="ECO:0007669"/>
    <property type="project" value="TreeGrafter"/>
</dbReference>
<dbReference type="Pfam" id="PF11891">
    <property type="entry name" value="RETICULATA-like"/>
    <property type="match status" value="1"/>
</dbReference>
<evidence type="ECO:0000256" key="6">
    <source>
        <dbReference type="ARBA" id="ARBA00022946"/>
    </source>
</evidence>
<dbReference type="PANTHER" id="PTHR31038">
    <property type="entry name" value="EXPRESSED PROTEIN-RELATED"/>
    <property type="match status" value="1"/>
</dbReference>
<evidence type="ECO:0000256" key="4">
    <source>
        <dbReference type="ARBA" id="ARBA00022640"/>
    </source>
</evidence>
<keyword evidence="7" id="KW-1133">Transmembrane helix</keyword>
<comment type="similarity">
    <text evidence="2">Belongs to the RETICULATA family.</text>
</comment>